<feature type="transmembrane region" description="Helical" evidence="11">
    <location>
        <begin position="232"/>
        <end position="254"/>
    </location>
</feature>
<dbReference type="GO" id="GO:0140359">
    <property type="term" value="F:ABC-type transporter activity"/>
    <property type="evidence" value="ECO:0007669"/>
    <property type="project" value="InterPro"/>
</dbReference>
<organism evidence="14 15">
    <name type="scientific">Smittium simulii</name>
    <dbReference type="NCBI Taxonomy" id="133385"/>
    <lineage>
        <taxon>Eukaryota</taxon>
        <taxon>Fungi</taxon>
        <taxon>Fungi incertae sedis</taxon>
        <taxon>Zoopagomycota</taxon>
        <taxon>Kickxellomycotina</taxon>
        <taxon>Harpellomycetes</taxon>
        <taxon>Harpellales</taxon>
        <taxon>Legeriomycetaceae</taxon>
        <taxon>Smittium</taxon>
    </lineage>
</organism>
<dbReference type="GO" id="GO:0016887">
    <property type="term" value="F:ATP hydrolysis activity"/>
    <property type="evidence" value="ECO:0007669"/>
    <property type="project" value="InterPro"/>
</dbReference>
<dbReference type="Pfam" id="PF00664">
    <property type="entry name" value="ABC_membrane"/>
    <property type="match status" value="2"/>
</dbReference>
<dbReference type="CDD" id="cd18580">
    <property type="entry name" value="ABC_6TM_ABCC_D2"/>
    <property type="match status" value="1"/>
</dbReference>
<evidence type="ECO:0000256" key="5">
    <source>
        <dbReference type="ARBA" id="ARBA00022737"/>
    </source>
</evidence>
<keyword evidence="7" id="KW-0067">ATP-binding</keyword>
<dbReference type="PROSITE" id="PS00211">
    <property type="entry name" value="ABC_TRANSPORTER_1"/>
    <property type="match status" value="2"/>
</dbReference>
<evidence type="ECO:0000313" key="14">
    <source>
        <dbReference type="EMBL" id="PVU94926.1"/>
    </source>
</evidence>
<gene>
    <name evidence="14" type="ORF">BB561_002172</name>
</gene>
<dbReference type="Gene3D" id="1.20.1560.10">
    <property type="entry name" value="ABC transporter type 1, transmembrane domain"/>
    <property type="match status" value="2"/>
</dbReference>
<dbReference type="Pfam" id="PF00005">
    <property type="entry name" value="ABC_tran"/>
    <property type="match status" value="2"/>
</dbReference>
<dbReference type="CDD" id="cd03244">
    <property type="entry name" value="ABCC_MRP_domain2"/>
    <property type="match status" value="1"/>
</dbReference>
<keyword evidence="5" id="KW-0677">Repeat</keyword>
<dbReference type="PANTHER" id="PTHR24223:SF456">
    <property type="entry name" value="MULTIDRUG RESISTANCE-ASSOCIATED PROTEIN LETHAL(2)03659"/>
    <property type="match status" value="1"/>
</dbReference>
<evidence type="ECO:0000256" key="6">
    <source>
        <dbReference type="ARBA" id="ARBA00022741"/>
    </source>
</evidence>
<dbReference type="PROSITE" id="PS50007">
    <property type="entry name" value="PIPLC_X_DOMAIN"/>
    <property type="match status" value="1"/>
</dbReference>
<dbReference type="FunFam" id="1.20.1560.10:FF:000013">
    <property type="entry name" value="ABC transporter C family member 2"/>
    <property type="match status" value="1"/>
</dbReference>
<comment type="similarity">
    <text evidence="2">Belongs to the ABC transporter superfamily. ABCC family. Conjugate transporter (TC 3.A.1.208) subfamily.</text>
</comment>
<feature type="domain" description="ABC transporter" evidence="12">
    <location>
        <begin position="446"/>
        <end position="691"/>
    </location>
</feature>
<dbReference type="SUPFAM" id="SSF52540">
    <property type="entry name" value="P-loop containing nucleoside triphosphate hydrolases"/>
    <property type="match status" value="2"/>
</dbReference>
<evidence type="ECO:0000259" key="13">
    <source>
        <dbReference type="PROSITE" id="PS50929"/>
    </source>
</evidence>
<dbReference type="InterPro" id="IPR003593">
    <property type="entry name" value="AAA+_ATPase"/>
</dbReference>
<evidence type="ECO:0000313" key="15">
    <source>
        <dbReference type="Proteomes" id="UP000245383"/>
    </source>
</evidence>
<feature type="domain" description="ABC transmembrane type-1" evidence="13">
    <location>
        <begin position="98"/>
        <end position="331"/>
    </location>
</feature>
<feature type="transmembrane region" description="Helical" evidence="11">
    <location>
        <begin position="821"/>
        <end position="844"/>
    </location>
</feature>
<dbReference type="GO" id="GO:0016020">
    <property type="term" value="C:membrane"/>
    <property type="evidence" value="ECO:0007669"/>
    <property type="project" value="UniProtKB-SubCell"/>
</dbReference>
<proteinExistence type="inferred from homology"/>
<dbReference type="InterPro" id="IPR027417">
    <property type="entry name" value="P-loop_NTPase"/>
</dbReference>
<feature type="domain" description="ABC transporter" evidence="12">
    <location>
        <begin position="1143"/>
        <end position="1378"/>
    </location>
</feature>
<dbReference type="InterPro" id="IPR036640">
    <property type="entry name" value="ABC1_TM_sf"/>
</dbReference>
<dbReference type="PANTHER" id="PTHR24223">
    <property type="entry name" value="ATP-BINDING CASSETTE SUB-FAMILY C"/>
    <property type="match status" value="1"/>
</dbReference>
<dbReference type="FunFam" id="3.40.50.300:FF:000973">
    <property type="entry name" value="Multidrug resistance-associated protein 4"/>
    <property type="match status" value="1"/>
</dbReference>
<evidence type="ECO:0000256" key="8">
    <source>
        <dbReference type="ARBA" id="ARBA00022989"/>
    </source>
</evidence>
<comment type="caution">
    <text evidence="14">The sequence shown here is derived from an EMBL/GenBank/DDBJ whole genome shotgun (WGS) entry which is preliminary data.</text>
</comment>
<feature type="transmembrane region" description="Helical" evidence="11">
    <location>
        <begin position="864"/>
        <end position="887"/>
    </location>
</feature>
<comment type="subcellular location">
    <subcellularLocation>
        <location evidence="1">Membrane</location>
        <topology evidence="1">Multi-pass membrane protein</topology>
    </subcellularLocation>
</comment>
<dbReference type="GO" id="GO:0005524">
    <property type="term" value="F:ATP binding"/>
    <property type="evidence" value="ECO:0007669"/>
    <property type="project" value="UniProtKB-KW"/>
</dbReference>
<dbReference type="CDD" id="cd03250">
    <property type="entry name" value="ABCC_MRP_domain1"/>
    <property type="match status" value="1"/>
</dbReference>
<dbReference type="InterPro" id="IPR044746">
    <property type="entry name" value="ABCC_6TM_D1"/>
</dbReference>
<dbReference type="OrthoDB" id="6500128at2759"/>
<keyword evidence="4 11" id="KW-0812">Transmembrane</keyword>
<keyword evidence="8 11" id="KW-1133">Transmembrane helix</keyword>
<evidence type="ECO:0000256" key="3">
    <source>
        <dbReference type="ARBA" id="ARBA00022448"/>
    </source>
</evidence>
<keyword evidence="6" id="KW-0547">Nucleotide-binding</keyword>
<reference evidence="14 15" key="1">
    <citation type="journal article" date="2018" name="MBio">
        <title>Comparative Genomics Reveals the Core Gene Toolbox for the Fungus-Insect Symbiosis.</title>
        <authorList>
            <person name="Wang Y."/>
            <person name="Stata M."/>
            <person name="Wang W."/>
            <person name="Stajich J.E."/>
            <person name="White M.M."/>
            <person name="Moncalvo J.M."/>
        </authorList>
    </citation>
    <scope>NUCLEOTIDE SEQUENCE [LARGE SCALE GENOMIC DNA]</scope>
    <source>
        <strain evidence="14 15">SWE-8-4</strain>
    </source>
</reference>
<evidence type="ECO:0000259" key="12">
    <source>
        <dbReference type="PROSITE" id="PS50893"/>
    </source>
</evidence>
<dbReference type="PROSITE" id="PS50929">
    <property type="entry name" value="ABC_TM1F"/>
    <property type="match status" value="2"/>
</dbReference>
<evidence type="ECO:0000256" key="11">
    <source>
        <dbReference type="SAM" id="Phobius"/>
    </source>
</evidence>
<dbReference type="STRING" id="133385.A0A2T9YRJ5"/>
<dbReference type="CDD" id="cd18579">
    <property type="entry name" value="ABC_6TM_ABCC_D1"/>
    <property type="match status" value="1"/>
</dbReference>
<feature type="transmembrane region" description="Helical" evidence="11">
    <location>
        <begin position="93"/>
        <end position="120"/>
    </location>
</feature>
<dbReference type="SMART" id="SM00382">
    <property type="entry name" value="AAA"/>
    <property type="match status" value="2"/>
</dbReference>
<dbReference type="InterPro" id="IPR050173">
    <property type="entry name" value="ABC_transporter_C-like"/>
</dbReference>
<evidence type="ECO:0000256" key="4">
    <source>
        <dbReference type="ARBA" id="ARBA00022692"/>
    </source>
</evidence>
<evidence type="ECO:0000256" key="7">
    <source>
        <dbReference type="ARBA" id="ARBA00022840"/>
    </source>
</evidence>
<feature type="region of interest" description="Disordered" evidence="10">
    <location>
        <begin position="432"/>
        <end position="456"/>
    </location>
</feature>
<feature type="domain" description="ABC transmembrane type-1" evidence="13">
    <location>
        <begin position="825"/>
        <end position="1101"/>
    </location>
</feature>
<name>A0A2T9YRJ5_9FUNG</name>
<feature type="transmembrane region" description="Helical" evidence="11">
    <location>
        <begin position="132"/>
        <end position="154"/>
    </location>
</feature>
<feature type="transmembrane region" description="Helical" evidence="11">
    <location>
        <begin position="205"/>
        <end position="226"/>
    </location>
</feature>
<protein>
    <submittedName>
        <fullName evidence="14">Uncharacterized protein</fullName>
    </submittedName>
</protein>
<dbReference type="FunFam" id="3.40.50.300:FF:000163">
    <property type="entry name" value="Multidrug resistance-associated protein member 4"/>
    <property type="match status" value="1"/>
</dbReference>
<keyword evidence="9 11" id="KW-0472">Membrane</keyword>
<keyword evidence="15" id="KW-1185">Reference proteome</keyword>
<sequence length="1404" mass="157720">MDHKATPLNANGRLKGIKDATIWQCLTFGWSTNLIWNYGRIPGKITPEILADLHEKDDSGIISKLIEKAWEEEVAKGGKSLWRVLYKVFGRDFIILNILSVCNSIFDILKAGSLVFFIRFLRSPEKPISEGILYTLLLSVAVIFSSAFQSYSFFPASRLGYQIRVGLITLLFRKAINISSSSTISIGKAINLISNDVQTFENASYFMLFMWVGPFQLLLSIIFLWLNIGISSFVAVGAYLLMIPLQSYISGFFGKIRANTVNFRDNRIKLLTDVFGGIEIVKLNTWENPLTERIIEHRSAEYKSLKRANNLKALNQSLFNSSSQIIQFLTFSTLWLLVVNGSGTNLGNKGAFEPENIFPCVSIFASMKLIMTLFLPKAFESYGETKISVRRIEEFLLEPNKMQVKSIEPSNSSKNDSESIIFIKNASFSWKSGTPEQNEKSTSNNSSMQDLNKINNTQKPESNVAITLHNINIDVKKGTLCGIVGPVGSGKSSLCHAILGEMHLAGGELFVNYPESSNSTVDESTYSKQFSKVAYSSQSPWIFGGTIRENILFGYPYEKEWFQKVVFACSLIRDFELFEDGEHTLIGERGATLSGGQRARVSLARAIYTRADLYILDDPLSAVDPKVAKHLFDNVICGLLKDKTRILVTHQLQFIHKSDYVVLLDNGAVIDSGSPGSITKLDQYRLNEFESEDLDSEANSINPEIISTIEEDNPYTDHVDPADQSQILSEPFGRNSGAYSHIDVINDNASVLQSILDVKQNSSSIKKRHRYLPSLFLRFKKTKKIIVEEKEEYNLGGQEKSDTGTTSISTYIKFFKLGASYMHIFFCLSLVIGMVALSMLADFYLSAWSTFSAQKKSNPINVLYYFLLAFSAVILSTATNVFLYRLILTSSNKLMLLMLNSVVYAPMNFFQTQPLGRILNRFSKDQSNIDETLATNAVDTIITLTLTLGTFVFICIANLYLIILVPIILIIFIWIRQLYMSTSRQLKQIESVTRSPVYSLLSETLDGIITVRAFSSQNIFLERFIDAQNENSRAFFSFISAARWLAFRLDMINTLLVILSSFSMLLIRKRVSPSLVALSISYILNLVGMVQWCVRQSIEVEITFISVERNLAYASLAPEESPDNDNSSSVIPASWPSDGKVEIRDLNVQYRSSAKPVLQNITMNISPGEKVGIVGRTGAGKSSFVSSIFRLVEPFPNGCINIDGVNISDLRLNKLRSSISMIPQQPFLFEGSLRFNLDPWEEYSDEQIWSALEAASLKVKVENMPDKLESQVVENGKNFSVGERQLISMCRAILQKKKLVVMDEATANVDLETDKQIQKSVHTHFKDSTVITIAHRLHTIIGAGYDKIAVFDHGKLMEFGHSHELLQNRDSILSKMVADTGPKMEENLRMLASDEWNQKYNKQI</sequence>
<accession>A0A2T9YRJ5</accession>
<feature type="transmembrane region" description="Helical" evidence="11">
    <location>
        <begin position="1045"/>
        <end position="1067"/>
    </location>
</feature>
<dbReference type="EMBL" id="MBFR01000070">
    <property type="protein sequence ID" value="PVU94926.1"/>
    <property type="molecule type" value="Genomic_DNA"/>
</dbReference>
<dbReference type="InterPro" id="IPR011527">
    <property type="entry name" value="ABC1_TM_dom"/>
</dbReference>
<dbReference type="Gene3D" id="3.40.50.300">
    <property type="entry name" value="P-loop containing nucleotide triphosphate hydrolases"/>
    <property type="match status" value="2"/>
</dbReference>
<dbReference type="Proteomes" id="UP000245383">
    <property type="component" value="Unassembled WGS sequence"/>
</dbReference>
<feature type="transmembrane region" description="Helical" evidence="11">
    <location>
        <begin position="951"/>
        <end position="975"/>
    </location>
</feature>
<evidence type="ECO:0000256" key="10">
    <source>
        <dbReference type="SAM" id="MobiDB-lite"/>
    </source>
</evidence>
<dbReference type="InterPro" id="IPR003439">
    <property type="entry name" value="ABC_transporter-like_ATP-bd"/>
</dbReference>
<evidence type="ECO:0000256" key="9">
    <source>
        <dbReference type="ARBA" id="ARBA00023136"/>
    </source>
</evidence>
<dbReference type="InterPro" id="IPR017871">
    <property type="entry name" value="ABC_transporter-like_CS"/>
</dbReference>
<evidence type="ECO:0000256" key="1">
    <source>
        <dbReference type="ARBA" id="ARBA00004141"/>
    </source>
</evidence>
<dbReference type="PROSITE" id="PS50893">
    <property type="entry name" value="ABC_TRANSPORTER_2"/>
    <property type="match status" value="2"/>
</dbReference>
<dbReference type="InterPro" id="IPR044726">
    <property type="entry name" value="ABCC_6TM_D2"/>
</dbReference>
<dbReference type="SUPFAM" id="SSF90123">
    <property type="entry name" value="ABC transporter transmembrane region"/>
    <property type="match status" value="2"/>
</dbReference>
<feature type="transmembrane region" description="Helical" evidence="11">
    <location>
        <begin position="325"/>
        <end position="344"/>
    </location>
</feature>
<keyword evidence="3" id="KW-0813">Transport</keyword>
<evidence type="ECO:0000256" key="2">
    <source>
        <dbReference type="ARBA" id="ARBA00009726"/>
    </source>
</evidence>